<feature type="transmembrane region" description="Helical" evidence="2">
    <location>
        <begin position="87"/>
        <end position="105"/>
    </location>
</feature>
<sequence length="233" mass="25359">MVNVRFYGSLKQFGTEFRLDCKTPAEVVQALTSQIPKLRQFIQQGLFTVRVGRDYLDNRYLEQGLNQHLKNNATVHFTPVLKGSKRAGLFQTIVGAVMVVVGAFTSWAGGAALIAGGIGLMAGGVAQMLTKMPSMKTGKEAEKKQSTSFSNLSNMAAQGRPVPLAYGRIRVGSLIISQGIETMDIDREPTLADRGNKIGGDGSSNSGNNGIIDKNRYRDKSGRIYPWLEAWES</sequence>
<evidence type="ECO:0000313" key="3">
    <source>
        <dbReference type="EMBL" id="DAF56453.1"/>
    </source>
</evidence>
<reference evidence="3" key="1">
    <citation type="journal article" date="2021" name="Proc. Natl. Acad. Sci. U.S.A.">
        <title>A Catalog of Tens of Thousands of Viruses from Human Metagenomes Reveals Hidden Associations with Chronic Diseases.</title>
        <authorList>
            <person name="Tisza M.J."/>
            <person name="Buck C.B."/>
        </authorList>
    </citation>
    <scope>NUCLEOTIDE SEQUENCE</scope>
    <source>
        <strain evidence="3">CtRwl19</strain>
    </source>
</reference>
<feature type="region of interest" description="Disordered" evidence="1">
    <location>
        <begin position="194"/>
        <end position="214"/>
    </location>
</feature>
<feature type="compositionally biased region" description="Low complexity" evidence="1">
    <location>
        <begin position="203"/>
        <end position="212"/>
    </location>
</feature>
<proteinExistence type="predicted"/>
<keyword evidence="2" id="KW-1133">Transmembrane helix</keyword>
<evidence type="ECO:0000256" key="1">
    <source>
        <dbReference type="SAM" id="MobiDB-lite"/>
    </source>
</evidence>
<dbReference type="EMBL" id="BK032716">
    <property type="protein sequence ID" value="DAF56453.1"/>
    <property type="molecule type" value="Genomic_DNA"/>
</dbReference>
<accession>A0A8S5SZE9</accession>
<organism evidence="3">
    <name type="scientific">Siphoviridae sp. ctRwl19</name>
    <dbReference type="NCBI Taxonomy" id="2827871"/>
    <lineage>
        <taxon>Viruses</taxon>
        <taxon>Duplodnaviria</taxon>
        <taxon>Heunggongvirae</taxon>
        <taxon>Uroviricota</taxon>
        <taxon>Caudoviricetes</taxon>
    </lineage>
</organism>
<keyword evidence="2" id="KW-0472">Membrane</keyword>
<evidence type="ECO:0000256" key="2">
    <source>
        <dbReference type="SAM" id="Phobius"/>
    </source>
</evidence>
<protein>
    <submittedName>
        <fullName evidence="3">Tail assembly protein</fullName>
    </submittedName>
</protein>
<keyword evidence="2" id="KW-0812">Transmembrane</keyword>
<name>A0A8S5SZE9_9CAUD</name>